<reference evidence="2 3" key="1">
    <citation type="submission" date="2020-08" db="EMBL/GenBank/DDBJ databases">
        <title>Genomic Encyclopedia of Type Strains, Phase IV (KMG-IV): sequencing the most valuable type-strain genomes for metagenomic binning, comparative biology and taxonomic classification.</title>
        <authorList>
            <person name="Goeker M."/>
        </authorList>
    </citation>
    <scope>NUCLEOTIDE SEQUENCE [LARGE SCALE GENOMIC DNA]</scope>
    <source>
        <strain evidence="2 3">DSM 44197</strain>
    </source>
</reference>
<dbReference type="InterPro" id="IPR058548">
    <property type="entry name" value="MlaB-like_STAS"/>
</dbReference>
<dbReference type="Pfam" id="PF13466">
    <property type="entry name" value="STAS_2"/>
    <property type="match status" value="1"/>
</dbReference>
<evidence type="ECO:0000259" key="1">
    <source>
        <dbReference type="PROSITE" id="PS50801"/>
    </source>
</evidence>
<accession>A0A7W3QLB9</accession>
<dbReference type="InterPro" id="IPR036513">
    <property type="entry name" value="STAS_dom_sf"/>
</dbReference>
<dbReference type="SUPFAM" id="SSF52091">
    <property type="entry name" value="SpoIIaa-like"/>
    <property type="match status" value="1"/>
</dbReference>
<dbReference type="EMBL" id="JACJIA010000003">
    <property type="protein sequence ID" value="MBA8951281.1"/>
    <property type="molecule type" value="Genomic_DNA"/>
</dbReference>
<evidence type="ECO:0000313" key="2">
    <source>
        <dbReference type="EMBL" id="MBA8951281.1"/>
    </source>
</evidence>
<keyword evidence="3" id="KW-1185">Reference proteome</keyword>
<dbReference type="PROSITE" id="PS50801">
    <property type="entry name" value="STAS"/>
    <property type="match status" value="1"/>
</dbReference>
<dbReference type="Pfam" id="PF14417">
    <property type="entry name" value="MEDS"/>
    <property type="match status" value="1"/>
</dbReference>
<name>A0A7W3QLB9_ACTNM</name>
<dbReference type="AlphaFoldDB" id="A0A7W3QLB9"/>
<dbReference type="Proteomes" id="UP000572680">
    <property type="component" value="Unassembled WGS sequence"/>
</dbReference>
<organism evidence="2 3">
    <name type="scientific">Actinomadura namibiensis</name>
    <dbReference type="NCBI Taxonomy" id="182080"/>
    <lineage>
        <taxon>Bacteria</taxon>
        <taxon>Bacillati</taxon>
        <taxon>Actinomycetota</taxon>
        <taxon>Actinomycetes</taxon>
        <taxon>Streptosporangiales</taxon>
        <taxon>Thermomonosporaceae</taxon>
        <taxon>Actinomadura</taxon>
    </lineage>
</organism>
<protein>
    <submittedName>
        <fullName evidence="2">ABC-type transporter Mla MlaB component</fullName>
    </submittedName>
</protein>
<dbReference type="InterPro" id="IPR002645">
    <property type="entry name" value="STAS_dom"/>
</dbReference>
<dbReference type="RefSeq" id="WP_246442671.1">
    <property type="nucleotide sequence ID" value="NZ_BAAALP010000004.1"/>
</dbReference>
<sequence>MDDLLESLWSVERPVSELRPGDHAWLCYETPEEQSFVTGPFVDEGLARGHRVICLAERAGGPVPGLGWPPAGGAVPRVVALADLPGPVGPAVVLEALAKEITLAEEQGCPVVRVTADMTWALRAPGGLEELLACERRMEGEVGPSTMVMAVCQFDRRRCGAEELSRLFTTHSVRVVPDPVFDDPVLRIARTFRPRGLALAGELDASRHTRLDEALCRVMEAGHGDVHLNMSGLRFIDLGALNLLAERAAERPAAVSSLVLDRIPAQLFSVVERVGWHMLPGLRLGHPS</sequence>
<proteinExistence type="predicted"/>
<dbReference type="Gene3D" id="3.30.750.24">
    <property type="entry name" value="STAS domain"/>
    <property type="match status" value="1"/>
</dbReference>
<feature type="domain" description="STAS" evidence="1">
    <location>
        <begin position="197"/>
        <end position="275"/>
    </location>
</feature>
<evidence type="ECO:0000313" key="3">
    <source>
        <dbReference type="Proteomes" id="UP000572680"/>
    </source>
</evidence>
<gene>
    <name evidence="2" type="ORF">HNR61_002912</name>
</gene>
<comment type="caution">
    <text evidence="2">The sequence shown here is derived from an EMBL/GenBank/DDBJ whole genome shotgun (WGS) entry which is preliminary data.</text>
</comment>
<dbReference type="InterPro" id="IPR025847">
    <property type="entry name" value="MEDS_domain"/>
</dbReference>